<dbReference type="WBParaSite" id="PEQ_0001151101-mRNA-1">
    <property type="protein sequence ID" value="PEQ_0001151101-mRNA-1"/>
    <property type="gene ID" value="PEQ_0001151101"/>
</dbReference>
<evidence type="ECO:0000313" key="3">
    <source>
        <dbReference type="WBParaSite" id="PEQ_0001151101-mRNA-1"/>
    </source>
</evidence>
<feature type="transmembrane region" description="Helical" evidence="1">
    <location>
        <begin position="283"/>
        <end position="304"/>
    </location>
</feature>
<keyword evidence="1" id="KW-0472">Membrane</keyword>
<keyword evidence="1" id="KW-0812">Transmembrane</keyword>
<dbReference type="Proteomes" id="UP000887564">
    <property type="component" value="Unplaced"/>
</dbReference>
<organism evidence="2 3">
    <name type="scientific">Parascaris equorum</name>
    <name type="common">Equine roundworm</name>
    <dbReference type="NCBI Taxonomy" id="6256"/>
    <lineage>
        <taxon>Eukaryota</taxon>
        <taxon>Metazoa</taxon>
        <taxon>Ecdysozoa</taxon>
        <taxon>Nematoda</taxon>
        <taxon>Chromadorea</taxon>
        <taxon>Rhabditida</taxon>
        <taxon>Spirurina</taxon>
        <taxon>Ascaridomorpha</taxon>
        <taxon>Ascaridoidea</taxon>
        <taxon>Ascarididae</taxon>
        <taxon>Parascaris</taxon>
    </lineage>
</organism>
<proteinExistence type="predicted"/>
<sequence length="320" mass="36865">LCYAEIFSLAEFLRNISAERYIPIQNADTEEFGLAQRNGITCLLLKFSAKLYNLNLNDIRCYTIRMRMTVAPPINDERNLIQKFLKSKHKLYENDSYFPFFRSLQRSVRHSGEPTGVTYDVDFNDENRLQIPKISSPNVKINGYCALNDSKKNAAYLQIKWNTEDRKKSLKLYFVTANVKTLVKQLEELRWLMSNVTYIESFSGQSVEFSSSDVVISAPLKQKFVCGDKLNISLHSDRFKDYILELEPEIHAQPYNAAVDRANIYVCERTRRRTLAESFQNKMTIASGVVLGIASVSMLAGYSVRRQLNPSRQQLYQSLS</sequence>
<evidence type="ECO:0000256" key="1">
    <source>
        <dbReference type="SAM" id="Phobius"/>
    </source>
</evidence>
<keyword evidence="2" id="KW-1185">Reference proteome</keyword>
<name>A0A914SBN8_PAREQ</name>
<keyword evidence="1" id="KW-1133">Transmembrane helix</keyword>
<dbReference type="AlphaFoldDB" id="A0A914SBN8"/>
<accession>A0A914SBN8</accession>
<evidence type="ECO:0000313" key="2">
    <source>
        <dbReference type="Proteomes" id="UP000887564"/>
    </source>
</evidence>
<reference evidence="3" key="1">
    <citation type="submission" date="2022-11" db="UniProtKB">
        <authorList>
            <consortium name="WormBaseParasite"/>
        </authorList>
    </citation>
    <scope>IDENTIFICATION</scope>
</reference>
<protein>
    <submittedName>
        <fullName evidence="3">Uncharacterized protein</fullName>
    </submittedName>
</protein>